<protein>
    <recommendedName>
        <fullName evidence="3">Sulfatase</fullName>
    </recommendedName>
</protein>
<dbReference type="EMBL" id="CP036276">
    <property type="protein sequence ID" value="QDU45865.1"/>
    <property type="molecule type" value="Genomic_DNA"/>
</dbReference>
<dbReference type="SUPFAM" id="SSF53649">
    <property type="entry name" value="Alkaline phosphatase-like"/>
    <property type="match status" value="1"/>
</dbReference>
<gene>
    <name evidence="1" type="ORF">Mal52_43620</name>
</gene>
<dbReference type="Proteomes" id="UP000319383">
    <property type="component" value="Chromosome"/>
</dbReference>
<dbReference type="Pfam" id="PF07394">
    <property type="entry name" value="DUF1501"/>
    <property type="match status" value="1"/>
</dbReference>
<accession>A0A517ZTU5</accession>
<name>A0A517ZTU5_9PLAN</name>
<dbReference type="AlphaFoldDB" id="A0A517ZTU5"/>
<evidence type="ECO:0000313" key="1">
    <source>
        <dbReference type="EMBL" id="QDU45865.1"/>
    </source>
</evidence>
<dbReference type="PANTHER" id="PTHR43737">
    <property type="entry name" value="BLL7424 PROTEIN"/>
    <property type="match status" value="1"/>
</dbReference>
<keyword evidence="2" id="KW-1185">Reference proteome</keyword>
<sequence>MLSLFADQPKLARRKCLQIGGLSLLGLNTPQLQQLRAATLAQTPTTQARAKSCVFIFLFGGPSHIDMWDMKPEAPLEVRGEFQSIATNVPDIRIGEHLPLLSQQMDKFCLLRSMTHKMSVHGPACSEIYSGRPYFGPPITDQALPEDWPSIASMVARYGQSTTGLPASVVLPWYTQFVGQDKRIAGQTGGRMGEHWNPFLIRGDPRKQDFQVEGVRFPQEVTRSRFDRRRELRQQLGKLADRRTDAGELAELVDTNYAGALRLVETSQATNAFSLSEEPTAIRDLYGRTKFGQSLLLARRLVENDIPLVTVNWDDETKYDKVSPHWDTHHQNFPKLKNDLCPLFDHAFGGFLQDLDQRGLLETTMVVALGEFGRTPKIGLVTQNGMTEKTGRDHWPHAFTALVAGGGVRGGQAYGATTSNGGYIADKPVTPADLTATVFKHLGIDSSLTYYDEFQRGQQQLCVGRAVSDLG</sequence>
<dbReference type="InterPro" id="IPR010869">
    <property type="entry name" value="DUF1501"/>
</dbReference>
<evidence type="ECO:0000313" key="2">
    <source>
        <dbReference type="Proteomes" id="UP000319383"/>
    </source>
</evidence>
<dbReference type="KEGG" id="sdyn:Mal52_43620"/>
<dbReference type="InterPro" id="IPR017850">
    <property type="entry name" value="Alkaline_phosphatase_core_sf"/>
</dbReference>
<dbReference type="PANTHER" id="PTHR43737:SF1">
    <property type="entry name" value="DUF1501 DOMAIN-CONTAINING PROTEIN"/>
    <property type="match status" value="1"/>
</dbReference>
<proteinExistence type="predicted"/>
<dbReference type="RefSeq" id="WP_145378404.1">
    <property type="nucleotide sequence ID" value="NZ_CP036276.1"/>
</dbReference>
<evidence type="ECO:0008006" key="3">
    <source>
        <dbReference type="Google" id="ProtNLM"/>
    </source>
</evidence>
<organism evidence="1 2">
    <name type="scientific">Symmachiella dynata</name>
    <dbReference type="NCBI Taxonomy" id="2527995"/>
    <lineage>
        <taxon>Bacteria</taxon>
        <taxon>Pseudomonadati</taxon>
        <taxon>Planctomycetota</taxon>
        <taxon>Planctomycetia</taxon>
        <taxon>Planctomycetales</taxon>
        <taxon>Planctomycetaceae</taxon>
        <taxon>Symmachiella</taxon>
    </lineage>
</organism>
<reference evidence="1 2" key="1">
    <citation type="submission" date="2019-02" db="EMBL/GenBank/DDBJ databases">
        <title>Deep-cultivation of Planctomycetes and their phenomic and genomic characterization uncovers novel biology.</title>
        <authorList>
            <person name="Wiegand S."/>
            <person name="Jogler M."/>
            <person name="Boedeker C."/>
            <person name="Pinto D."/>
            <person name="Vollmers J."/>
            <person name="Rivas-Marin E."/>
            <person name="Kohn T."/>
            <person name="Peeters S.H."/>
            <person name="Heuer A."/>
            <person name="Rast P."/>
            <person name="Oberbeckmann S."/>
            <person name="Bunk B."/>
            <person name="Jeske O."/>
            <person name="Meyerdierks A."/>
            <person name="Storesund J.E."/>
            <person name="Kallscheuer N."/>
            <person name="Luecker S."/>
            <person name="Lage O.M."/>
            <person name="Pohl T."/>
            <person name="Merkel B.J."/>
            <person name="Hornburger P."/>
            <person name="Mueller R.-W."/>
            <person name="Bruemmer F."/>
            <person name="Labrenz M."/>
            <person name="Spormann A.M."/>
            <person name="Op den Camp H."/>
            <person name="Overmann J."/>
            <person name="Amann R."/>
            <person name="Jetten M.S.M."/>
            <person name="Mascher T."/>
            <person name="Medema M.H."/>
            <person name="Devos D.P."/>
            <person name="Kaster A.-K."/>
            <person name="Ovreas L."/>
            <person name="Rohde M."/>
            <person name="Galperin M.Y."/>
            <person name="Jogler C."/>
        </authorList>
    </citation>
    <scope>NUCLEOTIDE SEQUENCE [LARGE SCALE GENOMIC DNA]</scope>
    <source>
        <strain evidence="1 2">Mal52</strain>
    </source>
</reference>